<dbReference type="PANTHER" id="PTHR36845:SF1">
    <property type="entry name" value="HYDROLASE, PUTATIVE (AFU_ORTHOLOGUE AFUA_7G05090)-RELATED"/>
    <property type="match status" value="1"/>
</dbReference>
<name>F8FQ53_PAEMK</name>
<feature type="binding site" evidence="4">
    <location>
        <position position="93"/>
    </location>
    <ligand>
        <name>substrate</name>
    </ligand>
</feature>
<evidence type="ECO:0000256" key="2">
    <source>
        <dbReference type="ARBA" id="ARBA00038358"/>
    </source>
</evidence>
<gene>
    <name evidence="5" type="ordered locus">KNP414_01711</name>
</gene>
<feature type="binding site" evidence="4">
    <location>
        <position position="155"/>
    </location>
    <ligand>
        <name>substrate</name>
    </ligand>
</feature>
<dbReference type="Gene3D" id="1.50.10.10">
    <property type="match status" value="1"/>
</dbReference>
<evidence type="ECO:0000256" key="4">
    <source>
        <dbReference type="PIRSR" id="PIRSR610905-2"/>
    </source>
</evidence>
<sequence length="377" mass="42144">MNVIANIPELWKRIEEKINFLMETVGDGIPDHADSTGGYRFRRSDWWTSGFYPGILWIWYDLTKDERCKTAAWHRDAEMEPWLLHPEGEMNHDVGFQFLPTAVIKHTLTGDKEARRRGLAAANYLAGRFNPAGGFLRAWNLGPDGQPVAGWAIIDCLMNLPLLFWAGRQTGDPRYAQMAVRHADTFLQYGMRKDGSACHILSFDPVTGEFLESLGGQGFAPDSAWSRGTGWALYGFLLAYRNTGEPRYLEASRRAADFFLSHLPEDGVPYWDFRLPSLQGEPRDSSAAAIAASGLLDLAEAVQGTQRKTYQDAAGRILRSLTENYAVWDRPGFGPILTGATGNRPLGHHVDCSLIFGDYYYVEALAKAGGWKNRIFG</sequence>
<comment type="similarity">
    <text evidence="2">Belongs to the glycosyl hydrolase 88 family.</text>
</comment>
<evidence type="ECO:0000313" key="5">
    <source>
        <dbReference type="EMBL" id="AEI40273.1"/>
    </source>
</evidence>
<evidence type="ECO:0000256" key="1">
    <source>
        <dbReference type="ARBA" id="ARBA00022801"/>
    </source>
</evidence>
<evidence type="ECO:0000256" key="3">
    <source>
        <dbReference type="PIRSR" id="PIRSR610905-1"/>
    </source>
</evidence>
<dbReference type="HOGENOM" id="CLU_027158_0_0_9"/>
<accession>F8FQ53</accession>
<feature type="active site" description="Proton donor" evidence="3">
    <location>
        <position position="155"/>
    </location>
</feature>
<dbReference type="Proteomes" id="UP000006620">
    <property type="component" value="Chromosome"/>
</dbReference>
<dbReference type="GO" id="GO:0000272">
    <property type="term" value="P:polysaccharide catabolic process"/>
    <property type="evidence" value="ECO:0007669"/>
    <property type="project" value="TreeGrafter"/>
</dbReference>
<dbReference type="InterPro" id="IPR012341">
    <property type="entry name" value="6hp_glycosidase-like_sf"/>
</dbReference>
<feature type="binding site" evidence="4">
    <location>
        <position position="231"/>
    </location>
    <ligand>
        <name>substrate</name>
    </ligand>
</feature>
<dbReference type="PANTHER" id="PTHR36845">
    <property type="entry name" value="HYDROLASE, PUTATIVE (AFU_ORTHOLOGUE AFUA_7G05090)-RELATED"/>
    <property type="match status" value="1"/>
</dbReference>
<organism evidence="5 6">
    <name type="scientific">Paenibacillus mucilaginosus (strain KNP414)</name>
    <dbReference type="NCBI Taxonomy" id="1036673"/>
    <lineage>
        <taxon>Bacteria</taxon>
        <taxon>Bacillati</taxon>
        <taxon>Bacillota</taxon>
        <taxon>Bacilli</taxon>
        <taxon>Bacillales</taxon>
        <taxon>Paenibacillaceae</taxon>
        <taxon>Paenibacillus</taxon>
    </lineage>
</organism>
<dbReference type="RefSeq" id="WP_013915435.1">
    <property type="nucleotide sequence ID" value="NC_015690.1"/>
</dbReference>
<dbReference type="KEGG" id="pms:KNP414_01711"/>
<reference evidence="6" key="1">
    <citation type="submission" date="2011-06" db="EMBL/GenBank/DDBJ databases">
        <title>Complete genome sequence of Paenibacillus mucilaginosus KNP414.</title>
        <authorList>
            <person name="Wang J."/>
            <person name="Hu S."/>
            <person name="Hu X."/>
            <person name="Zhang B."/>
            <person name="Dong D."/>
            <person name="Zhang S."/>
            <person name="Zhao K."/>
            <person name="Wu D."/>
        </authorList>
    </citation>
    <scope>NUCLEOTIDE SEQUENCE [LARGE SCALE GENOMIC DNA]</scope>
    <source>
        <strain evidence="6">KNP414</strain>
    </source>
</reference>
<feature type="binding site" evidence="4">
    <location>
        <position position="227"/>
    </location>
    <ligand>
        <name>substrate</name>
    </ligand>
</feature>
<dbReference type="Pfam" id="PF07470">
    <property type="entry name" value="Glyco_hydro_88"/>
    <property type="match status" value="1"/>
</dbReference>
<reference evidence="5 6" key="2">
    <citation type="journal article" date="2013" name="Genome Announc.">
        <title>Genome Sequence of Growth-Improving Paenibacillus mucilaginosus Strain KNP414.</title>
        <authorList>
            <person name="Lu J.J."/>
            <person name="Wang J.F."/>
            <person name="Hu X.F."/>
        </authorList>
    </citation>
    <scope>NUCLEOTIDE SEQUENCE [LARGE SCALE GENOMIC DNA]</scope>
    <source>
        <strain evidence="5 6">KNP414</strain>
    </source>
</reference>
<protein>
    <submittedName>
        <fullName evidence="5">Glycosyl hydrolase family 88</fullName>
    </submittedName>
</protein>
<dbReference type="InterPro" id="IPR008928">
    <property type="entry name" value="6-hairpin_glycosidase_sf"/>
</dbReference>
<feature type="active site" description="Nucleophile" evidence="3">
    <location>
        <position position="93"/>
    </location>
</feature>
<dbReference type="InterPro" id="IPR052369">
    <property type="entry name" value="UG_Glycosaminoglycan_Hydrolase"/>
</dbReference>
<dbReference type="PATRIC" id="fig|1036673.3.peg.1518"/>
<dbReference type="InterPro" id="IPR010905">
    <property type="entry name" value="Glyco_hydro_88"/>
</dbReference>
<proteinExistence type="inferred from homology"/>
<evidence type="ECO:0000313" key="6">
    <source>
        <dbReference type="Proteomes" id="UP000006620"/>
    </source>
</evidence>
<dbReference type="EMBL" id="CP002869">
    <property type="protein sequence ID" value="AEI40273.1"/>
    <property type="molecule type" value="Genomic_DNA"/>
</dbReference>
<dbReference type="AlphaFoldDB" id="F8FQ53"/>
<dbReference type="GO" id="GO:0052757">
    <property type="term" value="F:chondroitin hydrolase activity"/>
    <property type="evidence" value="ECO:0007669"/>
    <property type="project" value="TreeGrafter"/>
</dbReference>
<dbReference type="SUPFAM" id="SSF48208">
    <property type="entry name" value="Six-hairpin glycosidases"/>
    <property type="match status" value="1"/>
</dbReference>
<keyword evidence="1 5" id="KW-0378">Hydrolase</keyword>